<protein>
    <submittedName>
        <fullName evidence="2">Uncharacterized protein</fullName>
    </submittedName>
</protein>
<dbReference type="RefSeq" id="WP_304378962.1">
    <property type="nucleotide sequence ID" value="NZ_JAUOZU010000025.1"/>
</dbReference>
<proteinExistence type="predicted"/>
<evidence type="ECO:0000313" key="2">
    <source>
        <dbReference type="EMBL" id="MDO6967033.1"/>
    </source>
</evidence>
<reference evidence="2" key="2">
    <citation type="submission" date="2023-07" db="EMBL/GenBank/DDBJ databases">
        <authorList>
            <person name="Shen H."/>
        </authorList>
    </citation>
    <scope>NUCLEOTIDE SEQUENCE</scope>
    <source>
        <strain evidence="2">TNR-22</strain>
    </source>
</reference>
<evidence type="ECO:0000313" key="3">
    <source>
        <dbReference type="Proteomes" id="UP001174932"/>
    </source>
</evidence>
<accession>A0ABT8YTD4</accession>
<keyword evidence="1" id="KW-0812">Transmembrane</keyword>
<sequence>MAVSPKSSDTSTGEQNKAVVEALAKLAAQNEIVANVQAQIGHMNASMAAFMSRLGQLMAVVSIGVGLVGVWQLSQQNQRITDAVAQSERNEREREERFKKLTEFWSVSEIIITNQRNLTDYIYAVPELVMTPLGENAKVWSAKISFNVKLEFRGSTTAKLNSLNIILNREFVDNFYLGNEQTRRMEEAEKTFDLGSITMVSGAPKSPVINLRVLVGSCEAAKAHLEKLSRLDFFGDIRISPVFEVANQPPTAQMFKVKLVMDPSILNCDMLTGKVSPTISMPSNSSDQSPN</sequence>
<keyword evidence="1" id="KW-0472">Membrane</keyword>
<keyword evidence="3" id="KW-1185">Reference proteome</keyword>
<name>A0ABT8YTD4_9HYPH</name>
<dbReference type="Proteomes" id="UP001174932">
    <property type="component" value="Unassembled WGS sequence"/>
</dbReference>
<organism evidence="2 3">
    <name type="scientific">Rhizobium alvei</name>
    <dbReference type="NCBI Taxonomy" id="1132659"/>
    <lineage>
        <taxon>Bacteria</taxon>
        <taxon>Pseudomonadati</taxon>
        <taxon>Pseudomonadota</taxon>
        <taxon>Alphaproteobacteria</taxon>
        <taxon>Hyphomicrobiales</taxon>
        <taxon>Rhizobiaceae</taxon>
        <taxon>Rhizobium/Agrobacterium group</taxon>
        <taxon>Rhizobium</taxon>
    </lineage>
</organism>
<dbReference type="EMBL" id="JAUOZU010000025">
    <property type="protein sequence ID" value="MDO6967033.1"/>
    <property type="molecule type" value="Genomic_DNA"/>
</dbReference>
<gene>
    <name evidence="2" type="ORF">Q4481_24010</name>
</gene>
<feature type="transmembrane region" description="Helical" evidence="1">
    <location>
        <begin position="54"/>
        <end position="73"/>
    </location>
</feature>
<keyword evidence="1" id="KW-1133">Transmembrane helix</keyword>
<evidence type="ECO:0000256" key="1">
    <source>
        <dbReference type="SAM" id="Phobius"/>
    </source>
</evidence>
<reference evidence="2" key="1">
    <citation type="journal article" date="2015" name="Int. J. Syst. Evol. Microbiol.">
        <title>Rhizobium alvei sp. nov., isolated from a freshwater river.</title>
        <authorList>
            <person name="Sheu S.Y."/>
            <person name="Huang H.W."/>
            <person name="Young C.C."/>
            <person name="Chen W.M."/>
        </authorList>
    </citation>
    <scope>NUCLEOTIDE SEQUENCE</scope>
    <source>
        <strain evidence="2">TNR-22</strain>
    </source>
</reference>
<comment type="caution">
    <text evidence="2">The sequence shown here is derived from an EMBL/GenBank/DDBJ whole genome shotgun (WGS) entry which is preliminary data.</text>
</comment>